<feature type="compositionally biased region" description="Polar residues" evidence="2">
    <location>
        <begin position="334"/>
        <end position="356"/>
    </location>
</feature>
<feature type="region of interest" description="Disordered" evidence="2">
    <location>
        <begin position="283"/>
        <end position="303"/>
    </location>
</feature>
<feature type="region of interest" description="Disordered" evidence="2">
    <location>
        <begin position="873"/>
        <end position="908"/>
    </location>
</feature>
<dbReference type="WBParaSite" id="SMTH1_105230.2">
    <property type="protein sequence ID" value="SMTH1_105230.2"/>
    <property type="gene ID" value="SMTH1_105230"/>
</dbReference>
<protein>
    <recommendedName>
        <fullName evidence="3">C2H2-type domain-containing protein</fullName>
    </recommendedName>
</protein>
<feature type="region of interest" description="Disordered" evidence="2">
    <location>
        <begin position="1858"/>
        <end position="1886"/>
    </location>
</feature>
<keyword evidence="1" id="KW-0862">Zinc</keyword>
<feature type="compositionally biased region" description="Polar residues" evidence="2">
    <location>
        <begin position="33"/>
        <end position="42"/>
    </location>
</feature>
<evidence type="ECO:0000256" key="1">
    <source>
        <dbReference type="PROSITE-ProRule" id="PRU00042"/>
    </source>
</evidence>
<dbReference type="GO" id="GO:0008270">
    <property type="term" value="F:zinc ion binding"/>
    <property type="evidence" value="ECO:0007669"/>
    <property type="project" value="UniProtKB-KW"/>
</dbReference>
<organism evidence="4 5">
    <name type="scientific">Schistosoma mattheei</name>
    <dbReference type="NCBI Taxonomy" id="31246"/>
    <lineage>
        <taxon>Eukaryota</taxon>
        <taxon>Metazoa</taxon>
        <taxon>Spiralia</taxon>
        <taxon>Lophotrochozoa</taxon>
        <taxon>Platyhelminthes</taxon>
        <taxon>Trematoda</taxon>
        <taxon>Digenea</taxon>
        <taxon>Strigeidida</taxon>
        <taxon>Schistosomatoidea</taxon>
        <taxon>Schistosomatidae</taxon>
        <taxon>Schistosoma</taxon>
    </lineage>
</organism>
<evidence type="ECO:0000256" key="2">
    <source>
        <dbReference type="SAM" id="MobiDB-lite"/>
    </source>
</evidence>
<feature type="region of interest" description="Disordered" evidence="2">
    <location>
        <begin position="2087"/>
        <end position="2108"/>
    </location>
</feature>
<keyword evidence="1" id="KW-0863">Zinc-finger</keyword>
<feature type="region of interest" description="Disordered" evidence="2">
    <location>
        <begin position="329"/>
        <end position="356"/>
    </location>
</feature>
<dbReference type="SUPFAM" id="SSF57667">
    <property type="entry name" value="beta-beta-alpha zinc fingers"/>
    <property type="match status" value="1"/>
</dbReference>
<feature type="domain" description="C2H2-type" evidence="3">
    <location>
        <begin position="2430"/>
        <end position="2458"/>
    </location>
</feature>
<feature type="region of interest" description="Disordered" evidence="2">
    <location>
        <begin position="23"/>
        <end position="42"/>
    </location>
</feature>
<keyword evidence="1" id="KW-0479">Metal-binding</keyword>
<feature type="compositionally biased region" description="Polar residues" evidence="2">
    <location>
        <begin position="1943"/>
        <end position="1954"/>
    </location>
</feature>
<feature type="region of interest" description="Disordered" evidence="2">
    <location>
        <begin position="1934"/>
        <end position="1954"/>
    </location>
</feature>
<sequence length="2461" mass="274765">MSDDVMVSKVILQEQRGNFLLSDVKEEPRDSIPTPSTCSDNSHIPITTAVHEVTQPTNQIQLGATFSYISPPPYFSTAERLNIPGTHPLTWPNIYQQQISGTSNEPLMLHNVSTLQNCSPTITTVSTLTPVLLSGVFPSYPPQQFHQNQTLPNPIHIQNSSSSALVSTRLHFPLNETINSSSIGNNAFYGFLPGSGNPSILQSSGPTVCNAFNHNPVHPLYHNNKYLLAPQHSPTISTSTVSTSSYLPSNLPIHIQPSMITLNPTIESTDDISRIISNSFNVENRTHGNDNNNNNNNNNNNIVSQTVIHPNVGSSCTSHLSNKNSIPRELAHSSYESSHQHSLIKSTIRKSSSTEPVSNINKIQSISSGAAATTVQTVSTTTGVPVLDKQIHVKVCSTSATTMTTTSSTAPIIDNNFDPIIESAFDGVLWGRIYRRADGDLMLPGLGTLCTFKSSNSVLRQICQMTKTDDSLALQLSPSRVQSEIEKIHLSTSPLNLSSKKGLHICLCCRLTFTSNSVYECHLNRSIAHVYYRCHICIQLNSNNNVSTTNANSVNSMLLPNVTTGTDSSIATTTTTTTNTAINNKNKKITNHKNVTDFQFYSILPGYIIKANNHCAIFSHFTSAHPNQMGLWTLEPSLLTMYSLRGSITSADLKNSSLSDLLSNAPKEKILNQLSNQSDRFPSDPFSNHICLSGILSDLHQSLNNISGLDNFDLLHPSLSTSLNINNKNSYDYNSLSDSPIISTSDYDDNIIIEKFYSLQRIYKPIVIHCQKQITNETTTDNNIHHRQLHYDLHLPKLPSSDSLLFRIILSLANSDIWQSHLFLSNWCDNNSNNSNKSSSNESGGVDKWSTFMCCYAANNKKNNSSDILFSIDDDDDDDYGDDDDDGDDEDRSRDYGRDFHSNINSNSSDKSVIDRNFQSRILTKPLPLPKLCDTCLPPSAPSITYLNQALGSLISSKYDDHHASMCSTNTTVSRTSDNICKPKSMISNSDQKFGILRCLICKFRTNNHKSLIEHLIGSPPLNHTKCGLCGQLLFANQPSLCSVKAHLLLHLGCFLMCPQCGFTPPLHLPPDCAELCLRVHLRFVCYHFNLKEIFRCNYCDGDGKAYPTYDNLCHHHLGHHVKRIYSCLWCVQQTRSNNSESHNTKNTNYTSTKAFQISETTGDNASIPVHDVLKRKLTSAANHTAAIHMNKENIKLTCSTTTSHTNSRSNSSHGLVNSSILNKTQNIFRSNSIQEFLCHFKNVHWSSIVPSAIEKTNKCGAVQHEIEQSSDNILTIDVPESPPPRSLHPAVVVVGNKQTSSVNNDVRKIGNCVGNDGVTSSDPQKSSKYSDVIQMIDELQKTHTNDNNKNVKNKLSMNLAPKVDYGIELQCIECSKEFSTREHYMEHFQKEHASKCNRECFYRCFGACKRLLPNIHDFREHLTECRHAQSIFYSTFGHFYNKDKAFDLFNVNSLPINVENNNNNNKQHTIDERQEQLNVNNTDRIYSRNVHKINKHNIDDNSNTIQGCKLCFCAYCGIGSQKKSMVNSSSINLPDPVLPSLESCTSDDGNSIPNISNITTNTTSNNNDDNSNSQLNNGVNVVLQSQFSVDSFSTGYLSEDDHTGFDTTKQPMHNNTINNHNTNIQRYNLYTPKYFSDLINLHIHENSCHYSRRNKLIACPWCHIRMTCRKKDKTRATHMHLFSHLHEHCMATWCLERMRKWNENAKVLPNCVCGLALLDSPQAILSHAGVHLLYTNKYGSSNIIPNSLQHRSYKHSLSSSPLKSQLNSSEECLLPKPSDHIPCPIKIYRHLRFGVSAKFDTHLSEFSHRSSYFTCPVCMTKLNTRWALTQHAFSEHWGTLCYICCIYTVEPIEENSSAERNNHNTNPPNLSTISSSSSCPSSSSPSTVASVATFDRSNRNDKLKSDLSTATLWDHIFLCMNKRLELLTTCHHTTPTSSSSSLIGSRNDQNNSECSLEEIQSNFEKENDDLSVPNTTIVIDSSPESCDHGKLVSSQQNNWSSCSGVVNTFSSSISTNITSAITTSNTMLSNPPIFVVSVDNSVSSSITTATSSFMPSTDNSDKYVHKIFNKKSLEIKNTYRKRSLQVNNTYDHVDDDDDNNNNNDRDYVGEENVISDYVTNTDHSIKSKNHIANNCKLVIKSKSSGLNTIPQSTSDISKKRRRISKDLDDHTKNHDACHDEMVKNNLTTCSSGSTISSAPTTHNITTTSSSMNYSTFSGNYLHNSDLDEQECSTICPDDNVNTEKICVICGKKQTADTWEEHCLSHRNPKMAWDGVRISQPNRPAFCEVRPIKVYRCYICYRRFTIRSSCFRHMTTVHRLKKSQLDANLLTELSSPNSKRTNCPELNKLSSELGNCSLSLSNYINNSKSHISLKKPVNITSTTTNSSSITTTTTSPLKHHSIYNNISNTVDSKNNKNRSLVNSSMSKSKYYCSICHVSFISNESLSRHCMSAHGQQRKQRV</sequence>
<name>A0AA85AUQ0_9TREM</name>
<proteinExistence type="predicted"/>
<feature type="compositionally biased region" description="Acidic residues" evidence="2">
    <location>
        <begin position="873"/>
        <end position="890"/>
    </location>
</feature>
<dbReference type="InterPro" id="IPR036236">
    <property type="entry name" value="Znf_C2H2_sf"/>
</dbReference>
<evidence type="ECO:0000313" key="4">
    <source>
        <dbReference type="Proteomes" id="UP000050791"/>
    </source>
</evidence>
<feature type="compositionally biased region" description="Low complexity" evidence="2">
    <location>
        <begin position="289"/>
        <end position="301"/>
    </location>
</feature>
<feature type="domain" description="C2H2-type" evidence="3">
    <location>
        <begin position="1370"/>
        <end position="1398"/>
    </location>
</feature>
<dbReference type="SMART" id="SM00355">
    <property type="entry name" value="ZnF_C2H2"/>
    <property type="match status" value="9"/>
</dbReference>
<feature type="compositionally biased region" description="Basic and acidic residues" evidence="2">
    <location>
        <begin position="891"/>
        <end position="901"/>
    </location>
</feature>
<feature type="compositionally biased region" description="Low complexity" evidence="2">
    <location>
        <begin position="1872"/>
        <end position="1886"/>
    </location>
</feature>
<feature type="region of interest" description="Disordered" evidence="2">
    <location>
        <begin position="1545"/>
        <end position="1577"/>
    </location>
</feature>
<accession>A0AA85AUQ0</accession>
<feature type="compositionally biased region" description="Polar residues" evidence="2">
    <location>
        <begin position="1858"/>
        <end position="1871"/>
    </location>
</feature>
<feature type="compositionally biased region" description="Low complexity" evidence="2">
    <location>
        <begin position="1551"/>
        <end position="1577"/>
    </location>
</feature>
<dbReference type="InterPro" id="IPR013087">
    <property type="entry name" value="Znf_C2H2_type"/>
</dbReference>
<reference evidence="5" key="1">
    <citation type="submission" date="2023-11" db="UniProtKB">
        <authorList>
            <consortium name="WormBaseParasite"/>
        </authorList>
    </citation>
    <scope>IDENTIFICATION</scope>
</reference>
<feature type="domain" description="C2H2-type" evidence="3">
    <location>
        <begin position="2295"/>
        <end position="2323"/>
    </location>
</feature>
<evidence type="ECO:0000259" key="3">
    <source>
        <dbReference type="PROSITE" id="PS50157"/>
    </source>
</evidence>
<dbReference type="Proteomes" id="UP000050791">
    <property type="component" value="Unassembled WGS sequence"/>
</dbReference>
<evidence type="ECO:0000313" key="5">
    <source>
        <dbReference type="WBParaSite" id="SMTH1_105230.2"/>
    </source>
</evidence>
<dbReference type="PROSITE" id="PS50157">
    <property type="entry name" value="ZINC_FINGER_C2H2_2"/>
    <property type="match status" value="3"/>
</dbReference>
<dbReference type="PROSITE" id="PS00028">
    <property type="entry name" value="ZINC_FINGER_C2H2_1"/>
    <property type="match status" value="4"/>
</dbReference>